<keyword evidence="7" id="KW-1185">Reference proteome</keyword>
<evidence type="ECO:0000313" key="6">
    <source>
        <dbReference type="EMBL" id="RPB14863.1"/>
    </source>
</evidence>
<dbReference type="GO" id="GO:0005737">
    <property type="term" value="C:cytoplasm"/>
    <property type="evidence" value="ECO:0007669"/>
    <property type="project" value="TreeGrafter"/>
</dbReference>
<dbReference type="InParanoid" id="A0A3N4KWE7"/>
<evidence type="ECO:0000313" key="7">
    <source>
        <dbReference type="Proteomes" id="UP000277580"/>
    </source>
</evidence>
<dbReference type="CDD" id="cd01285">
    <property type="entry name" value="nucleoside_deaminase"/>
    <property type="match status" value="1"/>
</dbReference>
<reference evidence="6 7" key="1">
    <citation type="journal article" date="2018" name="Nat. Ecol. Evol.">
        <title>Pezizomycetes genomes reveal the molecular basis of ectomycorrhizal truffle lifestyle.</title>
        <authorList>
            <person name="Murat C."/>
            <person name="Payen T."/>
            <person name="Noel B."/>
            <person name="Kuo A."/>
            <person name="Morin E."/>
            <person name="Chen J."/>
            <person name="Kohler A."/>
            <person name="Krizsan K."/>
            <person name="Balestrini R."/>
            <person name="Da Silva C."/>
            <person name="Montanini B."/>
            <person name="Hainaut M."/>
            <person name="Levati E."/>
            <person name="Barry K.W."/>
            <person name="Belfiori B."/>
            <person name="Cichocki N."/>
            <person name="Clum A."/>
            <person name="Dockter R.B."/>
            <person name="Fauchery L."/>
            <person name="Guy J."/>
            <person name="Iotti M."/>
            <person name="Le Tacon F."/>
            <person name="Lindquist E.A."/>
            <person name="Lipzen A."/>
            <person name="Malagnac F."/>
            <person name="Mello A."/>
            <person name="Molinier V."/>
            <person name="Miyauchi S."/>
            <person name="Poulain J."/>
            <person name="Riccioni C."/>
            <person name="Rubini A."/>
            <person name="Sitrit Y."/>
            <person name="Splivallo R."/>
            <person name="Traeger S."/>
            <person name="Wang M."/>
            <person name="Zifcakova L."/>
            <person name="Wipf D."/>
            <person name="Zambonelli A."/>
            <person name="Paolocci F."/>
            <person name="Nowrousian M."/>
            <person name="Ottonello S."/>
            <person name="Baldrian P."/>
            <person name="Spatafora J.W."/>
            <person name="Henrissat B."/>
            <person name="Nagy L.G."/>
            <person name="Aury J.M."/>
            <person name="Wincker P."/>
            <person name="Grigoriev I.V."/>
            <person name="Bonfante P."/>
            <person name="Martin F.M."/>
        </authorList>
    </citation>
    <scope>NUCLEOTIDE SEQUENCE [LARGE SCALE GENOMIC DNA]</scope>
    <source>
        <strain evidence="6 7">CCBAS932</strain>
    </source>
</reference>
<proteinExistence type="predicted"/>
<feature type="chain" id="PRO_5017987209" evidence="4">
    <location>
        <begin position="22"/>
        <end position="161"/>
    </location>
</feature>
<evidence type="ECO:0000256" key="4">
    <source>
        <dbReference type="SAM" id="SignalP"/>
    </source>
</evidence>
<accession>A0A3N4KWE7</accession>
<dbReference type="InterPro" id="IPR016192">
    <property type="entry name" value="APOBEC/CMP_deaminase_Zn-bd"/>
</dbReference>
<dbReference type="FunCoup" id="A0A3N4KWE7">
    <property type="interactions" value="510"/>
</dbReference>
<dbReference type="PANTHER" id="PTHR11079">
    <property type="entry name" value="CYTOSINE DEAMINASE FAMILY MEMBER"/>
    <property type="match status" value="1"/>
</dbReference>
<dbReference type="GO" id="GO:0052717">
    <property type="term" value="F:tRNA-specific adenosine-34 deaminase activity"/>
    <property type="evidence" value="ECO:0007669"/>
    <property type="project" value="TreeGrafter"/>
</dbReference>
<dbReference type="PANTHER" id="PTHR11079:SF149">
    <property type="entry name" value="TRNA-SPECIFIC ADENOSINE DEAMINASE 2"/>
    <property type="match status" value="1"/>
</dbReference>
<dbReference type="Proteomes" id="UP000277580">
    <property type="component" value="Unassembled WGS sequence"/>
</dbReference>
<dbReference type="Pfam" id="PF00383">
    <property type="entry name" value="dCMP_cyt_deam_1"/>
    <property type="match status" value="1"/>
</dbReference>
<dbReference type="GO" id="GO:0005634">
    <property type="term" value="C:nucleus"/>
    <property type="evidence" value="ECO:0007669"/>
    <property type="project" value="TreeGrafter"/>
</dbReference>
<evidence type="ECO:0000256" key="3">
    <source>
        <dbReference type="ARBA" id="ARBA00022833"/>
    </source>
</evidence>
<evidence type="ECO:0000256" key="2">
    <source>
        <dbReference type="ARBA" id="ARBA00022801"/>
    </source>
</evidence>
<dbReference type="PROSITE" id="PS00903">
    <property type="entry name" value="CYT_DCMP_DEAMINASES_1"/>
    <property type="match status" value="1"/>
</dbReference>
<protein>
    <submittedName>
        <fullName evidence="6">Cytidine deaminase-like protein</fullName>
    </submittedName>
</protein>
<dbReference type="Gene3D" id="3.40.140.10">
    <property type="entry name" value="Cytidine Deaminase, domain 2"/>
    <property type="match status" value="1"/>
</dbReference>
<dbReference type="EMBL" id="ML119116">
    <property type="protein sequence ID" value="RPB14863.1"/>
    <property type="molecule type" value="Genomic_DNA"/>
</dbReference>
<keyword evidence="4" id="KW-0732">Signal</keyword>
<keyword evidence="3" id="KW-0862">Zinc</keyword>
<sequence>MRHALTLATHALSTLEVPVACLFVHTPTSTILSTGHNDTNRSLLGTRHAEFLAIESILLTHPPDIFADTTLYVTVEPCVMCASALDQLRVRRVVYGCANERFGGCGGAVQVRRGFECVGGVYREEAILLLRRFYVQENGRAPRPAAKGGRELKLVVEPLGG</sequence>
<keyword evidence="1" id="KW-0479">Metal-binding</keyword>
<dbReference type="PROSITE" id="PS51747">
    <property type="entry name" value="CYT_DCMP_DEAMINASES_2"/>
    <property type="match status" value="1"/>
</dbReference>
<dbReference type="InterPro" id="IPR002125">
    <property type="entry name" value="CMP_dCMP_dom"/>
</dbReference>
<dbReference type="GO" id="GO:0002100">
    <property type="term" value="P:tRNA wobble adenosine to inosine editing"/>
    <property type="evidence" value="ECO:0007669"/>
    <property type="project" value="TreeGrafter"/>
</dbReference>
<keyword evidence="2" id="KW-0378">Hydrolase</keyword>
<dbReference type="OrthoDB" id="1701769at2759"/>
<evidence type="ECO:0000259" key="5">
    <source>
        <dbReference type="PROSITE" id="PS51747"/>
    </source>
</evidence>
<dbReference type="STRING" id="1392247.A0A3N4KWE7"/>
<name>A0A3N4KWE7_9PEZI</name>
<feature type="signal peptide" evidence="4">
    <location>
        <begin position="1"/>
        <end position="21"/>
    </location>
</feature>
<dbReference type="GO" id="GO:0008270">
    <property type="term" value="F:zinc ion binding"/>
    <property type="evidence" value="ECO:0007669"/>
    <property type="project" value="InterPro"/>
</dbReference>
<dbReference type="InterPro" id="IPR016193">
    <property type="entry name" value="Cytidine_deaminase-like"/>
</dbReference>
<gene>
    <name evidence="6" type="ORF">P167DRAFT_552390</name>
</gene>
<evidence type="ECO:0000256" key="1">
    <source>
        <dbReference type="ARBA" id="ARBA00022723"/>
    </source>
</evidence>
<dbReference type="SUPFAM" id="SSF53927">
    <property type="entry name" value="Cytidine deaminase-like"/>
    <property type="match status" value="1"/>
</dbReference>
<feature type="domain" description="CMP/dCMP-type deaminase" evidence="5">
    <location>
        <begin position="1"/>
        <end position="116"/>
    </location>
</feature>
<dbReference type="AlphaFoldDB" id="A0A3N4KWE7"/>
<organism evidence="6 7">
    <name type="scientific">Morchella conica CCBAS932</name>
    <dbReference type="NCBI Taxonomy" id="1392247"/>
    <lineage>
        <taxon>Eukaryota</taxon>
        <taxon>Fungi</taxon>
        <taxon>Dikarya</taxon>
        <taxon>Ascomycota</taxon>
        <taxon>Pezizomycotina</taxon>
        <taxon>Pezizomycetes</taxon>
        <taxon>Pezizales</taxon>
        <taxon>Morchellaceae</taxon>
        <taxon>Morchella</taxon>
    </lineage>
</organism>